<name>A0A3S9U7L8_9CAUD</name>
<evidence type="ECO:0000256" key="1">
    <source>
        <dbReference type="ARBA" id="ARBA00022612"/>
    </source>
</evidence>
<keyword evidence="2" id="KW-0547">Nucleotide-binding</keyword>
<protein>
    <submittedName>
        <fullName evidence="6">Terminase large subunit</fullName>
    </submittedName>
</protein>
<evidence type="ECO:0000256" key="3">
    <source>
        <dbReference type="ARBA" id="ARBA00022840"/>
    </source>
</evidence>
<evidence type="ECO:0000256" key="2">
    <source>
        <dbReference type="ARBA" id="ARBA00022741"/>
    </source>
</evidence>
<keyword evidence="1" id="KW-1188">Viral release from host cell</keyword>
<organism evidence="6 7">
    <name type="scientific">Pantoea phage vB_PagS_AAS23</name>
    <dbReference type="NCBI Taxonomy" id="2499073"/>
    <lineage>
        <taxon>Viruses</taxon>
        <taxon>Duplodnaviria</taxon>
        <taxon>Heunggongvirae</taxon>
        <taxon>Uroviricota</taxon>
        <taxon>Caudoviricetes</taxon>
        <taxon>Drexlerviridae</taxon>
        <taxon>Sauletekiovirus</taxon>
        <taxon>Sauletekiovirus AAS23</taxon>
    </lineage>
</organism>
<dbReference type="InterPro" id="IPR006517">
    <property type="entry name" value="Phage_terminase_lsu-like_C"/>
</dbReference>
<dbReference type="Pfam" id="PF17289">
    <property type="entry name" value="Terminase_6C"/>
    <property type="match status" value="1"/>
</dbReference>
<keyword evidence="3" id="KW-0067">ATP-binding</keyword>
<proteinExistence type="predicted"/>
<evidence type="ECO:0000259" key="5">
    <source>
        <dbReference type="Pfam" id="PF17289"/>
    </source>
</evidence>
<dbReference type="EMBL" id="MK095606">
    <property type="protein sequence ID" value="AZS06315.1"/>
    <property type="molecule type" value="Genomic_DNA"/>
</dbReference>
<evidence type="ECO:0000256" key="4">
    <source>
        <dbReference type="ARBA" id="ARBA00023219"/>
    </source>
</evidence>
<sequence length="520" mass="59880">MLIWEELTPAQKLAIKGLSEHSFEKMIRIWFELIQAQKFQPNWHHVYLCHEVEEIIAGRRKDTIFNVTPGSGKTEIFSIHLPPYAKIKLPKVRNLNLSFADSLVKRNSKRVREIIASREWQELWPCKFATAKDDEIKILNKDGKTWAEVISKAAGGQVTGSRGGYMTEGFSGMVMLDDIDKPEDMFSKVKREKVHTILRNTIRSRRMKDTTPIIAIQQRLHTQDSTWFMMNGGMGIEFDQISIPAMVTEEYGESLPDWLKPHFVKDVLSSEFVEIDGVKHYSFWPAKESIHDLMKLREADPYTFASQYQQVPFALGGNVFNSSWWQFYGTSDRCLEFEPDRYDYRFITADTAQKTSELNDYSVFILWGRKGDKVYFIDGVRGKWEAPELRTNFEAFVNQSWRENKNMGTLRKIYVEDKASGTGLIQDLAKKTPIKITPLQRDKDKTTRAMDAQPVIKAGRVVLPDNHPLIAEFLAEHAAFTYDDSHKHDDIVDNTLDAVNIELNISTNPVERMKKLAGLA</sequence>
<accession>A0A3S9U7L8</accession>
<keyword evidence="7" id="KW-1185">Reference proteome</keyword>
<evidence type="ECO:0000313" key="6">
    <source>
        <dbReference type="EMBL" id="AZS06315.1"/>
    </source>
</evidence>
<dbReference type="Proteomes" id="UP000288641">
    <property type="component" value="Segment"/>
</dbReference>
<dbReference type="GO" id="GO:0005524">
    <property type="term" value="F:ATP binding"/>
    <property type="evidence" value="ECO:0007669"/>
    <property type="project" value="UniProtKB-KW"/>
</dbReference>
<dbReference type="NCBIfam" id="TIGR01630">
    <property type="entry name" value="psiM2_ORF9"/>
    <property type="match status" value="1"/>
</dbReference>
<dbReference type="Gene3D" id="3.30.420.240">
    <property type="match status" value="1"/>
</dbReference>
<feature type="domain" description="Terminase large subunit gp17-like C-terminal" evidence="5">
    <location>
        <begin position="347"/>
        <end position="500"/>
    </location>
</feature>
<gene>
    <name evidence="6" type="ORF">AAS23_gp02</name>
</gene>
<dbReference type="InterPro" id="IPR035421">
    <property type="entry name" value="Terminase_6C"/>
</dbReference>
<reference evidence="6 7" key="1">
    <citation type="submission" date="2018-10" db="EMBL/GenBank/DDBJ databases">
        <title>Complete genome sequence of Pantoea phage vB_PagS_AAS23.</title>
        <authorList>
            <person name="Truncaite L."/>
            <person name="Simoliuniene M."/>
            <person name="Kazlauskas D."/>
            <person name="Meskys R."/>
            <person name="Simoliunas E."/>
        </authorList>
    </citation>
    <scope>NUCLEOTIDE SEQUENCE [LARGE SCALE GENOMIC DNA]</scope>
    <source>
        <strain evidence="6">AAS23</strain>
    </source>
</reference>
<evidence type="ECO:0000313" key="7">
    <source>
        <dbReference type="Proteomes" id="UP000288641"/>
    </source>
</evidence>
<keyword evidence="4" id="KW-0231">Viral genome packaging</keyword>